<sequence>MAGPSALTLSIYHPQQFIYAGALSAPLHPSANKWQISISMSDAGGFNSEDMWGPESDPAWVRNDPYLNIDKLIANNTRLWIYCGNAQATDLDKDRNGFENLAGGVIEGQVIDANKQFADAYTAAGGKNAHFEFPAGGIHNWTYWGQQLRAMKADLVGYLTRA</sequence>
<name>A0A1Z4F0B3_9MYCO</name>
<comment type="subcellular location">
    <subcellularLocation>
        <location evidence="1">Secreted</location>
    </subcellularLocation>
</comment>
<protein>
    <submittedName>
        <fullName evidence="3">Antigen 85-B</fullName>
    </submittedName>
</protein>
<dbReference type="InterPro" id="IPR000801">
    <property type="entry name" value="Esterase-like"/>
</dbReference>
<reference evidence="3 4" key="2">
    <citation type="journal article" date="2017" name="Int. J. Syst. Evol. Microbiol.">
        <title>Mycobacterium stephanolepidis sp. nov., a rapidly growing species related to Mycobacterium chelonae, isolated from marine teleost fish, Stephanolepis cirrhifer.</title>
        <authorList>
            <person name="Fukano H."/>
            <person name="Wada S."/>
            <person name="Kurata O."/>
            <person name="Katayama K."/>
            <person name="Fujiwara N."/>
            <person name="Hoshino Y."/>
        </authorList>
    </citation>
    <scope>NUCLEOTIDE SEQUENCE [LARGE SCALE GENOMIC DNA]</scope>
    <source>
        <strain evidence="3 4">NJB0901</strain>
    </source>
</reference>
<dbReference type="KEGG" id="mste:MSTE_03349"/>
<dbReference type="SUPFAM" id="SSF53474">
    <property type="entry name" value="alpha/beta-Hydrolases"/>
    <property type="match status" value="1"/>
</dbReference>
<dbReference type="GO" id="GO:0016747">
    <property type="term" value="F:acyltransferase activity, transferring groups other than amino-acyl groups"/>
    <property type="evidence" value="ECO:0007669"/>
    <property type="project" value="TreeGrafter"/>
</dbReference>
<dbReference type="PANTHER" id="PTHR48098:SF1">
    <property type="entry name" value="DIACYLGLYCEROL ACYLTRANSFERASE_MYCOLYLTRANSFERASE AG85A"/>
    <property type="match status" value="1"/>
</dbReference>
<dbReference type="AlphaFoldDB" id="A0A1Z4F0B3"/>
<evidence type="ECO:0000313" key="4">
    <source>
        <dbReference type="Proteomes" id="UP000217954"/>
    </source>
</evidence>
<reference evidence="4" key="1">
    <citation type="journal article" date="2017" name="Genome Announc.">
        <title>Complete Genome Sequence of Mycobacterium stephanolepidis.</title>
        <authorList>
            <person name="Fukano H."/>
            <person name="Yoshida M."/>
            <person name="Katayama Y."/>
            <person name="Omatsu T."/>
            <person name="Mizutani T."/>
            <person name="Kurata O."/>
            <person name="Wada S."/>
            <person name="Hoshino Y."/>
        </authorList>
    </citation>
    <scope>NUCLEOTIDE SEQUENCE [LARGE SCALE GENOMIC DNA]</scope>
    <source>
        <strain evidence="4">NJB0901</strain>
    </source>
</reference>
<dbReference type="InterPro" id="IPR029058">
    <property type="entry name" value="AB_hydrolase_fold"/>
</dbReference>
<keyword evidence="2" id="KW-0964">Secreted</keyword>
<accession>A0A1Z4F0B3</accession>
<dbReference type="PANTHER" id="PTHR48098">
    <property type="entry name" value="ENTEROCHELIN ESTERASE-RELATED"/>
    <property type="match status" value="1"/>
</dbReference>
<dbReference type="Gene3D" id="3.40.50.1820">
    <property type="entry name" value="alpha/beta hydrolase"/>
    <property type="match status" value="1"/>
</dbReference>
<gene>
    <name evidence="3" type="ORF">MSTE_03349</name>
</gene>
<evidence type="ECO:0000256" key="2">
    <source>
        <dbReference type="ARBA" id="ARBA00022525"/>
    </source>
</evidence>
<dbReference type="EMBL" id="AP018165">
    <property type="protein sequence ID" value="BAX98650.1"/>
    <property type="molecule type" value="Genomic_DNA"/>
</dbReference>
<dbReference type="Pfam" id="PF00756">
    <property type="entry name" value="Esterase"/>
    <property type="match status" value="1"/>
</dbReference>
<dbReference type="GO" id="GO:0005576">
    <property type="term" value="C:extracellular region"/>
    <property type="evidence" value="ECO:0007669"/>
    <property type="project" value="UniProtKB-SubCell"/>
</dbReference>
<dbReference type="InterPro" id="IPR050583">
    <property type="entry name" value="Mycobacterial_A85_antigen"/>
</dbReference>
<keyword evidence="4" id="KW-1185">Reference proteome</keyword>
<proteinExistence type="predicted"/>
<organism evidence="3 4">
    <name type="scientific">[Mycobacterium] stephanolepidis</name>
    <dbReference type="NCBI Taxonomy" id="1520670"/>
    <lineage>
        <taxon>Bacteria</taxon>
        <taxon>Bacillati</taxon>
        <taxon>Actinomycetota</taxon>
        <taxon>Actinomycetes</taxon>
        <taxon>Mycobacteriales</taxon>
        <taxon>Mycobacteriaceae</taxon>
        <taxon>Mycobacteroides</taxon>
    </lineage>
</organism>
<evidence type="ECO:0000313" key="3">
    <source>
        <dbReference type="EMBL" id="BAX98650.1"/>
    </source>
</evidence>
<evidence type="ECO:0000256" key="1">
    <source>
        <dbReference type="ARBA" id="ARBA00004613"/>
    </source>
</evidence>
<dbReference type="Proteomes" id="UP000217954">
    <property type="component" value="Chromosome"/>
</dbReference>